<dbReference type="Proteomes" id="UP000642748">
    <property type="component" value="Unassembled WGS sequence"/>
</dbReference>
<proteinExistence type="inferred from homology"/>
<dbReference type="SMART" id="SM01133">
    <property type="entry name" value="DeoC"/>
    <property type="match status" value="1"/>
</dbReference>
<comment type="caution">
    <text evidence="4">The sequence shown here is derived from an EMBL/GenBank/DDBJ whole genome shotgun (WGS) entry which is preliminary data.</text>
</comment>
<dbReference type="AlphaFoldDB" id="A0A8J3QU77"/>
<reference evidence="4" key="1">
    <citation type="submission" date="2021-01" db="EMBL/GenBank/DDBJ databases">
        <title>Whole genome shotgun sequence of Rugosimonospora africana NBRC 104875.</title>
        <authorList>
            <person name="Komaki H."/>
            <person name="Tamura T."/>
        </authorList>
    </citation>
    <scope>NUCLEOTIDE SEQUENCE</scope>
    <source>
        <strain evidence="4">NBRC 104875</strain>
    </source>
</reference>
<name>A0A8J3QU77_9ACTN</name>
<dbReference type="PANTHER" id="PTHR39340:SF1">
    <property type="entry name" value="SULFOFRUCTOSEPHOSPHATE ALDOLASE"/>
    <property type="match status" value="1"/>
</dbReference>
<evidence type="ECO:0000313" key="5">
    <source>
        <dbReference type="Proteomes" id="UP000642748"/>
    </source>
</evidence>
<evidence type="ECO:0000256" key="3">
    <source>
        <dbReference type="SAM" id="MobiDB-lite"/>
    </source>
</evidence>
<dbReference type="Pfam" id="PF01791">
    <property type="entry name" value="DeoC"/>
    <property type="match status" value="1"/>
</dbReference>
<evidence type="ECO:0000313" key="4">
    <source>
        <dbReference type="EMBL" id="GIH16576.1"/>
    </source>
</evidence>
<evidence type="ECO:0000256" key="2">
    <source>
        <dbReference type="ARBA" id="ARBA00023239"/>
    </source>
</evidence>
<dbReference type="GO" id="GO:1902777">
    <property type="term" value="P:6-sulfoquinovose(1-) catabolic process"/>
    <property type="evidence" value="ECO:0007669"/>
    <property type="project" value="TreeGrafter"/>
</dbReference>
<accession>A0A8J3QU77</accession>
<dbReference type="Gene3D" id="3.20.20.70">
    <property type="entry name" value="Aldolase class I"/>
    <property type="match status" value="1"/>
</dbReference>
<evidence type="ECO:0000256" key="1">
    <source>
        <dbReference type="ARBA" id="ARBA00008679"/>
    </source>
</evidence>
<dbReference type="SUPFAM" id="SSF51569">
    <property type="entry name" value="Aldolase"/>
    <property type="match status" value="1"/>
</dbReference>
<dbReference type="InterPro" id="IPR002915">
    <property type="entry name" value="DeoC/FbaB/LacD_aldolase"/>
</dbReference>
<protein>
    <submittedName>
        <fullName evidence="4">Aldolase</fullName>
    </submittedName>
</protein>
<feature type="region of interest" description="Disordered" evidence="3">
    <location>
        <begin position="299"/>
        <end position="323"/>
    </location>
</feature>
<sequence>MSRSHRTADASATDELTAPLRAAGGGFAMLALDQRESLRRMFPLVNEQEVGDDALRGFKSTAGRILAPLASAVLLDRPYAVTHARPEGLGATSLILAADVLEQPAGQPVVATTLDPAVTPEFIRRVGAAAVKFLVIWRPDGRRAQRAELIGSFLAVARAAGVASLVEAIAEPAGGGGWASPDAFHAAVLDAAREISPLGATIYKAQVPGYLPGDFSRIREHAERMTDIVPVPWVVLSNGVDQSDFAPALRNAVLGGAQGFLAGRAIWRDTVSDPDPAGALTRLAARRLNALTVTVAEALRSRGEHRGGGRAPGPDEATERVRD</sequence>
<dbReference type="EMBL" id="BONZ01000045">
    <property type="protein sequence ID" value="GIH16576.1"/>
    <property type="molecule type" value="Genomic_DNA"/>
</dbReference>
<dbReference type="InterPro" id="IPR050552">
    <property type="entry name" value="LacD_aldolase"/>
</dbReference>
<organism evidence="4 5">
    <name type="scientific">Rugosimonospora africana</name>
    <dbReference type="NCBI Taxonomy" id="556532"/>
    <lineage>
        <taxon>Bacteria</taxon>
        <taxon>Bacillati</taxon>
        <taxon>Actinomycetota</taxon>
        <taxon>Actinomycetes</taxon>
        <taxon>Micromonosporales</taxon>
        <taxon>Micromonosporaceae</taxon>
        <taxon>Rugosimonospora</taxon>
    </lineage>
</organism>
<dbReference type="GO" id="GO:0061595">
    <property type="term" value="F:6-deoxy-6-sulfofructose-1-phosphate aldolase activity"/>
    <property type="evidence" value="ECO:0007669"/>
    <property type="project" value="TreeGrafter"/>
</dbReference>
<gene>
    <name evidence="4" type="primary">yihT</name>
    <name evidence="4" type="ORF">Raf01_47480</name>
</gene>
<comment type="similarity">
    <text evidence="1">Belongs to the aldolase LacD family.</text>
</comment>
<dbReference type="RefSeq" id="WP_203920160.1">
    <property type="nucleotide sequence ID" value="NZ_BONZ01000045.1"/>
</dbReference>
<keyword evidence="5" id="KW-1185">Reference proteome</keyword>
<keyword evidence="2" id="KW-0456">Lyase</keyword>
<dbReference type="InterPro" id="IPR013785">
    <property type="entry name" value="Aldolase_TIM"/>
</dbReference>
<dbReference type="PANTHER" id="PTHR39340">
    <property type="entry name" value="SULFOFRUCTOSEPHOSPHATE ALDOLASE"/>
    <property type="match status" value="1"/>
</dbReference>